<dbReference type="Pfam" id="PF02803">
    <property type="entry name" value="Thiolase_C"/>
    <property type="match status" value="1"/>
</dbReference>
<dbReference type="SUPFAM" id="SSF53901">
    <property type="entry name" value="Thiolase-like"/>
    <property type="match status" value="2"/>
</dbReference>
<dbReference type="Pfam" id="PF00108">
    <property type="entry name" value="Thiolase_N"/>
    <property type="match status" value="1"/>
</dbReference>
<evidence type="ECO:0000256" key="7">
    <source>
        <dbReference type="ARBA" id="ARBA00023140"/>
    </source>
</evidence>
<dbReference type="InterPro" id="IPR016039">
    <property type="entry name" value="Thiolase-like"/>
</dbReference>
<keyword evidence="6" id="KW-0443">Lipid metabolism</keyword>
<evidence type="ECO:0000256" key="4">
    <source>
        <dbReference type="ARBA" id="ARBA00022832"/>
    </source>
</evidence>
<dbReference type="InterPro" id="IPR050215">
    <property type="entry name" value="Thiolase-like_sf_Thiolase"/>
</dbReference>
<feature type="domain" description="Thiolase N-terminal" evidence="10">
    <location>
        <begin position="5"/>
        <end position="274"/>
    </location>
</feature>
<gene>
    <name evidence="12" type="ORF">BV401_19460</name>
</gene>
<organism evidence="12 13">
    <name type="scientific">Streptomyces autolyticus</name>
    <dbReference type="NCBI Taxonomy" id="75293"/>
    <lineage>
        <taxon>Bacteria</taxon>
        <taxon>Bacillati</taxon>
        <taxon>Actinomycetota</taxon>
        <taxon>Actinomycetes</taxon>
        <taxon>Kitasatosporales</taxon>
        <taxon>Streptomycetaceae</taxon>
        <taxon>Streptomyces</taxon>
    </lineage>
</organism>
<dbReference type="PROSITE" id="PS00737">
    <property type="entry name" value="THIOLASE_2"/>
    <property type="match status" value="1"/>
</dbReference>
<evidence type="ECO:0000313" key="13">
    <source>
        <dbReference type="Proteomes" id="UP000187851"/>
    </source>
</evidence>
<dbReference type="PIRSF" id="PIRSF000429">
    <property type="entry name" value="Ac-CoA_Ac_transf"/>
    <property type="match status" value="1"/>
</dbReference>
<dbReference type="Gene3D" id="3.40.47.10">
    <property type="match status" value="1"/>
</dbReference>
<dbReference type="InterPro" id="IPR020616">
    <property type="entry name" value="Thiolase_N"/>
</dbReference>
<keyword evidence="7" id="KW-0576">Peroxisome</keyword>
<keyword evidence="3 9" id="KW-0808">Transferase</keyword>
<proteinExistence type="inferred from homology"/>
<feature type="domain" description="Thiolase C-terminal" evidence="11">
    <location>
        <begin position="283"/>
        <end position="404"/>
    </location>
</feature>
<dbReference type="CDD" id="cd00751">
    <property type="entry name" value="thiolase"/>
    <property type="match status" value="1"/>
</dbReference>
<name>A0ABN4W616_9ACTN</name>
<evidence type="ECO:0000256" key="8">
    <source>
        <dbReference type="ARBA" id="ARBA00023315"/>
    </source>
</evidence>
<evidence type="ECO:0000256" key="5">
    <source>
        <dbReference type="ARBA" id="ARBA00022946"/>
    </source>
</evidence>
<evidence type="ECO:0000259" key="10">
    <source>
        <dbReference type="Pfam" id="PF00108"/>
    </source>
</evidence>
<reference evidence="12 13" key="1">
    <citation type="journal article" date="2017" name="J. Biotechnol.">
        <title>The complete genome sequence of Streptomyces autolyticus CGMCC 0516, the producer of geldanamycin, autolytimycin, reblastatin and elaiophylin.</title>
        <authorList>
            <person name="Yin M."/>
            <person name="Jiang M."/>
            <person name="Ren Z."/>
            <person name="Dong Y."/>
            <person name="Lu T."/>
        </authorList>
    </citation>
    <scope>NUCLEOTIDE SEQUENCE [LARGE SCALE GENOMIC DNA]</scope>
    <source>
        <strain evidence="12 13">CGMCC0516</strain>
    </source>
</reference>
<comment type="similarity">
    <text evidence="2 9">Belongs to the thiolase-like superfamily. Thiolase family.</text>
</comment>
<evidence type="ECO:0000256" key="3">
    <source>
        <dbReference type="ARBA" id="ARBA00022679"/>
    </source>
</evidence>
<evidence type="ECO:0000256" key="2">
    <source>
        <dbReference type="ARBA" id="ARBA00010982"/>
    </source>
</evidence>
<accession>A0ABN4W616</accession>
<evidence type="ECO:0000259" key="11">
    <source>
        <dbReference type="Pfam" id="PF02803"/>
    </source>
</evidence>
<keyword evidence="5" id="KW-0809">Transit peptide</keyword>
<evidence type="ECO:0000256" key="9">
    <source>
        <dbReference type="RuleBase" id="RU003557"/>
    </source>
</evidence>
<evidence type="ECO:0000256" key="6">
    <source>
        <dbReference type="ARBA" id="ARBA00023098"/>
    </source>
</evidence>
<evidence type="ECO:0000256" key="1">
    <source>
        <dbReference type="ARBA" id="ARBA00004275"/>
    </source>
</evidence>
<protein>
    <submittedName>
        <fullName evidence="12">Acetyl-CoA acetyltransferase</fullName>
    </submittedName>
</protein>
<sequence>MPEAVIVSAARSPIGRAFKGSLKDLRPDDLTAEIIQAALAKVPELDPREIDDLMLGCGLPGGEQGHNLGRIVAVQMGMDHLPGCTITRYCSSSLQTSRMALHAIKAGEGDVFISAGVEMVSRSKKGTSDGLPDTHNPLFADAEARTAERAEHGGSDWHDPREDDLVPDPYIAMGQTAENLARLKGVTREEMDEFGVRSQNLAEQAIEKGFWEREITPVTTPDGTVVSQDDGPRAGTTLEAVQGLKPVFRPDGRITAGNCCPLNDGAAALVIMSDTKARELGVTPLARIVSTGVTGLSPEIMGYGPVEASKQALARAGMSIGDIDLVEINEAFAAQVIPSYRDLGIDLDRLNVNGGAIAVGHPFGMTGARITGTLINSLQFHDKQFGLETMCVGGGQGMAMVIERLS</sequence>
<keyword evidence="13" id="KW-1185">Reference proteome</keyword>
<dbReference type="InterPro" id="IPR020613">
    <property type="entry name" value="Thiolase_CS"/>
</dbReference>
<dbReference type="PANTHER" id="PTHR43853:SF8">
    <property type="entry name" value="3-KETOACYL-COA THIOLASE, PEROXISOMAL"/>
    <property type="match status" value="1"/>
</dbReference>
<dbReference type="InterPro" id="IPR002155">
    <property type="entry name" value="Thiolase"/>
</dbReference>
<dbReference type="NCBIfam" id="TIGR01930">
    <property type="entry name" value="AcCoA-C-Actrans"/>
    <property type="match status" value="1"/>
</dbReference>
<keyword evidence="8 9" id="KW-0012">Acyltransferase</keyword>
<dbReference type="PANTHER" id="PTHR43853">
    <property type="entry name" value="3-KETOACYL-COA THIOLASE, PEROXISOMAL"/>
    <property type="match status" value="1"/>
</dbReference>
<dbReference type="NCBIfam" id="NF005890">
    <property type="entry name" value="PRK07851.1"/>
    <property type="match status" value="1"/>
</dbReference>
<dbReference type="RefSeq" id="WP_079257911.1">
    <property type="nucleotide sequence ID" value="NZ_CP019458.1"/>
</dbReference>
<comment type="subcellular location">
    <subcellularLocation>
        <location evidence="1">Peroxisome</location>
    </subcellularLocation>
</comment>
<dbReference type="InterPro" id="IPR020617">
    <property type="entry name" value="Thiolase_C"/>
</dbReference>
<keyword evidence="4" id="KW-0276">Fatty acid metabolism</keyword>
<dbReference type="EMBL" id="CP019458">
    <property type="protein sequence ID" value="AQA12310.1"/>
    <property type="molecule type" value="Genomic_DNA"/>
</dbReference>
<dbReference type="Proteomes" id="UP000187851">
    <property type="component" value="Chromosome"/>
</dbReference>
<evidence type="ECO:0000313" key="12">
    <source>
        <dbReference type="EMBL" id="AQA12310.1"/>
    </source>
</evidence>